<dbReference type="InterPro" id="IPR001173">
    <property type="entry name" value="Glyco_trans_2-like"/>
</dbReference>
<name>A0A1T4JHH0_TREPO</name>
<dbReference type="AlphaFoldDB" id="A0A1T4JHH0"/>
<organism evidence="4 5">
    <name type="scientific">Treponema porcinum</name>
    <dbReference type="NCBI Taxonomy" id="261392"/>
    <lineage>
        <taxon>Bacteria</taxon>
        <taxon>Pseudomonadati</taxon>
        <taxon>Spirochaetota</taxon>
        <taxon>Spirochaetia</taxon>
        <taxon>Spirochaetales</taxon>
        <taxon>Treponemataceae</taxon>
        <taxon>Treponema</taxon>
    </lineage>
</organism>
<dbReference type="Pfam" id="PF00535">
    <property type="entry name" value="Glycos_transf_2"/>
    <property type="match status" value="1"/>
</dbReference>
<dbReference type="STRING" id="261392.SAMN02745149_00124"/>
<keyword evidence="2 4" id="KW-0808">Transferase</keyword>
<keyword evidence="5" id="KW-1185">Reference proteome</keyword>
<protein>
    <submittedName>
        <fullName evidence="4">Glycosyl transferase family 2</fullName>
    </submittedName>
</protein>
<evidence type="ECO:0000256" key="2">
    <source>
        <dbReference type="ARBA" id="ARBA00022679"/>
    </source>
</evidence>
<dbReference type="PANTHER" id="PTHR22916">
    <property type="entry name" value="GLYCOSYLTRANSFERASE"/>
    <property type="match status" value="1"/>
</dbReference>
<dbReference type="EMBL" id="FUWG01000002">
    <property type="protein sequence ID" value="SJZ29622.1"/>
    <property type="molecule type" value="Genomic_DNA"/>
</dbReference>
<sequence length="348" mass="39084">MFFHSKPLVSVCIPVYNSEPYLMRCLESIAAQDFPGAKTEIIIVNDASCGTDADGNDCAAIVKSFKKQHKRNIKLFCHTRNKGLVEARRTAICEAEGEYICIVDSDDWLTPGALRLLYEAAQNTGADIVQGKANAVLPPDFSFLSKDEQSSVKKTAEKKQETANITSKEPLLGKDILKGYTVLRNHSGFLWGKLILRETYLNALEHIPPIFCTMLEDTIQYFFIAFEAKKYVSIDATVYNYSINTGISTGTRITTLSQWEHICSAASVFTALFDEISQLPKDSFLPEEMYAVKKECRGMLRKNIQQMDFVTPELKKEARNILCEYWGHSFVQEVECEIETDGNSTASS</sequence>
<proteinExistence type="predicted"/>
<dbReference type="PANTHER" id="PTHR22916:SF51">
    <property type="entry name" value="GLYCOSYLTRANSFERASE EPSH-RELATED"/>
    <property type="match status" value="1"/>
</dbReference>
<evidence type="ECO:0000256" key="1">
    <source>
        <dbReference type="ARBA" id="ARBA00022676"/>
    </source>
</evidence>
<dbReference type="GeneID" id="78315449"/>
<reference evidence="4 5" key="1">
    <citation type="submission" date="2017-02" db="EMBL/GenBank/DDBJ databases">
        <authorList>
            <person name="Peterson S.W."/>
        </authorList>
    </citation>
    <scope>NUCLEOTIDE SEQUENCE [LARGE SCALE GENOMIC DNA]</scope>
    <source>
        <strain evidence="4 5">ATCC BAA-908</strain>
    </source>
</reference>
<dbReference type="GO" id="GO:0016758">
    <property type="term" value="F:hexosyltransferase activity"/>
    <property type="evidence" value="ECO:0007669"/>
    <property type="project" value="UniProtKB-ARBA"/>
</dbReference>
<dbReference type="SUPFAM" id="SSF53448">
    <property type="entry name" value="Nucleotide-diphospho-sugar transferases"/>
    <property type="match status" value="1"/>
</dbReference>
<dbReference type="CDD" id="cd00761">
    <property type="entry name" value="Glyco_tranf_GTA_type"/>
    <property type="match status" value="1"/>
</dbReference>
<dbReference type="OrthoDB" id="359254at2"/>
<accession>A0A1T4JHH0</accession>
<dbReference type="InterPro" id="IPR029044">
    <property type="entry name" value="Nucleotide-diphossugar_trans"/>
</dbReference>
<evidence type="ECO:0000313" key="4">
    <source>
        <dbReference type="EMBL" id="SJZ29622.1"/>
    </source>
</evidence>
<dbReference type="Proteomes" id="UP000190423">
    <property type="component" value="Unassembled WGS sequence"/>
</dbReference>
<evidence type="ECO:0000313" key="5">
    <source>
        <dbReference type="Proteomes" id="UP000190423"/>
    </source>
</evidence>
<evidence type="ECO:0000259" key="3">
    <source>
        <dbReference type="Pfam" id="PF00535"/>
    </source>
</evidence>
<feature type="domain" description="Glycosyltransferase 2-like" evidence="3">
    <location>
        <begin position="10"/>
        <end position="147"/>
    </location>
</feature>
<gene>
    <name evidence="4" type="ORF">SAMN02745149_00124</name>
</gene>
<keyword evidence="1" id="KW-0328">Glycosyltransferase</keyword>
<dbReference type="RefSeq" id="WP_143593114.1">
    <property type="nucleotide sequence ID" value="NZ_FUWG01000002.1"/>
</dbReference>
<dbReference type="Gene3D" id="3.90.550.10">
    <property type="entry name" value="Spore Coat Polysaccharide Biosynthesis Protein SpsA, Chain A"/>
    <property type="match status" value="1"/>
</dbReference>